<dbReference type="Gene3D" id="3.40.50.150">
    <property type="entry name" value="Vaccinia Virus protein VP39"/>
    <property type="match status" value="1"/>
</dbReference>
<dbReference type="OrthoDB" id="9777497at2"/>
<dbReference type="SUPFAM" id="SSF158997">
    <property type="entry name" value="Trm112p-like"/>
    <property type="match status" value="1"/>
</dbReference>
<reference evidence="3" key="1">
    <citation type="submission" date="2017-11" db="EMBL/GenBank/DDBJ databases">
        <authorList>
            <person name="Zhu W."/>
        </authorList>
    </citation>
    <scope>NUCLEOTIDE SEQUENCE [LARGE SCALE GENOMIC DNA]</scope>
    <source>
        <strain evidence="3">CAU 1051</strain>
    </source>
</reference>
<dbReference type="RefSeq" id="WP_115748954.1">
    <property type="nucleotide sequence ID" value="NZ_PIOD01000005.1"/>
</dbReference>
<dbReference type="AlphaFoldDB" id="A0A3D8PYX9"/>
<dbReference type="EMBL" id="PIOD01000005">
    <property type="protein sequence ID" value="RDW20777.1"/>
    <property type="molecule type" value="Genomic_DNA"/>
</dbReference>
<dbReference type="SUPFAM" id="SSF53335">
    <property type="entry name" value="S-adenosyl-L-methionine-dependent methyltransferases"/>
    <property type="match status" value="1"/>
</dbReference>
<sequence length="295" mass="33765">MEKLKILQRINELYANNQNIIKYLKELDGNERNAIEDILISYDFQSGTYIESYKTNPIQKDEYCNQLAKILNQLEYRSLLEVGVGEATTLGPLLQRLEVIPDKCFGFDLSWSRVKFANNFLGELGYENVELFTGDMFDIPLKDNSIDIVYSSHSVEPNGGREKEALEELYRITNKYLILLEPSFEFANEEGKSRMREHGYVTELYATVKDLGYEIIEHRLFEVSSNPLNPTGLMIIRKESDEEVLEPLCCPVTKTDIIKTESAYFSSESLLAYPVIQGIPCLLPQNAIVATKFLV</sequence>
<evidence type="ECO:0000313" key="3">
    <source>
        <dbReference type="Proteomes" id="UP000256520"/>
    </source>
</evidence>
<protein>
    <recommendedName>
        <fullName evidence="1">Methyltransferase domain-containing protein</fullName>
    </recommendedName>
</protein>
<accession>A0A3D8PYX9</accession>
<feature type="domain" description="Methyltransferase" evidence="1">
    <location>
        <begin position="80"/>
        <end position="173"/>
    </location>
</feature>
<evidence type="ECO:0000313" key="2">
    <source>
        <dbReference type="EMBL" id="RDW20777.1"/>
    </source>
</evidence>
<gene>
    <name evidence="2" type="ORF">CWR45_06010</name>
</gene>
<dbReference type="CDD" id="cd02440">
    <property type="entry name" value="AdoMet_MTases"/>
    <property type="match status" value="1"/>
</dbReference>
<proteinExistence type="predicted"/>
<dbReference type="InterPro" id="IPR041698">
    <property type="entry name" value="Methyltransf_25"/>
</dbReference>
<keyword evidence="3" id="KW-1185">Reference proteome</keyword>
<organism evidence="2 3">
    <name type="scientific">Oceanobacillus chungangensis</name>
    <dbReference type="NCBI Taxonomy" id="1229152"/>
    <lineage>
        <taxon>Bacteria</taxon>
        <taxon>Bacillati</taxon>
        <taxon>Bacillota</taxon>
        <taxon>Bacilli</taxon>
        <taxon>Bacillales</taxon>
        <taxon>Bacillaceae</taxon>
        <taxon>Oceanobacillus</taxon>
    </lineage>
</organism>
<name>A0A3D8PYX9_9BACI</name>
<evidence type="ECO:0000259" key="1">
    <source>
        <dbReference type="Pfam" id="PF13649"/>
    </source>
</evidence>
<dbReference type="Pfam" id="PF13649">
    <property type="entry name" value="Methyltransf_25"/>
    <property type="match status" value="1"/>
</dbReference>
<dbReference type="Proteomes" id="UP000256520">
    <property type="component" value="Unassembled WGS sequence"/>
</dbReference>
<dbReference type="InterPro" id="IPR029063">
    <property type="entry name" value="SAM-dependent_MTases_sf"/>
</dbReference>
<comment type="caution">
    <text evidence="2">The sequence shown here is derived from an EMBL/GenBank/DDBJ whole genome shotgun (WGS) entry which is preliminary data.</text>
</comment>
<dbReference type="Gene3D" id="2.20.25.10">
    <property type="match status" value="1"/>
</dbReference>